<sequence length="66" mass="7660">MAKYSDIPSIPTSTDYEYKPLIRKAYFKQYTKESVSPIKSSRRPPTLSENDLKEISQLIKMMSLSK</sequence>
<name>A0A1R2CJ84_9CILI</name>
<evidence type="ECO:0000313" key="2">
    <source>
        <dbReference type="Proteomes" id="UP000187209"/>
    </source>
</evidence>
<keyword evidence="2" id="KW-1185">Reference proteome</keyword>
<comment type="caution">
    <text evidence="1">The sequence shown here is derived from an EMBL/GenBank/DDBJ whole genome shotgun (WGS) entry which is preliminary data.</text>
</comment>
<accession>A0A1R2CJ84</accession>
<dbReference type="AlphaFoldDB" id="A0A1R2CJ84"/>
<dbReference type="Proteomes" id="UP000187209">
    <property type="component" value="Unassembled WGS sequence"/>
</dbReference>
<gene>
    <name evidence="1" type="ORF">SteCoe_8810</name>
</gene>
<organism evidence="1 2">
    <name type="scientific">Stentor coeruleus</name>
    <dbReference type="NCBI Taxonomy" id="5963"/>
    <lineage>
        <taxon>Eukaryota</taxon>
        <taxon>Sar</taxon>
        <taxon>Alveolata</taxon>
        <taxon>Ciliophora</taxon>
        <taxon>Postciliodesmatophora</taxon>
        <taxon>Heterotrichea</taxon>
        <taxon>Heterotrichida</taxon>
        <taxon>Stentoridae</taxon>
        <taxon>Stentor</taxon>
    </lineage>
</organism>
<proteinExistence type="predicted"/>
<reference evidence="1 2" key="1">
    <citation type="submission" date="2016-11" db="EMBL/GenBank/DDBJ databases">
        <title>The macronuclear genome of Stentor coeruleus: a giant cell with tiny introns.</title>
        <authorList>
            <person name="Slabodnick M."/>
            <person name="Ruby J.G."/>
            <person name="Reiff S.B."/>
            <person name="Swart E.C."/>
            <person name="Gosai S."/>
            <person name="Prabakaran S."/>
            <person name="Witkowska E."/>
            <person name="Larue G.E."/>
            <person name="Fisher S."/>
            <person name="Freeman R.M."/>
            <person name="Gunawardena J."/>
            <person name="Chu W."/>
            <person name="Stover N.A."/>
            <person name="Gregory B.D."/>
            <person name="Nowacki M."/>
            <person name="Derisi J."/>
            <person name="Roy S.W."/>
            <person name="Marshall W.F."/>
            <person name="Sood P."/>
        </authorList>
    </citation>
    <scope>NUCLEOTIDE SEQUENCE [LARGE SCALE GENOMIC DNA]</scope>
    <source>
        <strain evidence="1">WM001</strain>
    </source>
</reference>
<evidence type="ECO:0000313" key="1">
    <source>
        <dbReference type="EMBL" id="OMJ89089.1"/>
    </source>
</evidence>
<protein>
    <submittedName>
        <fullName evidence="1">Uncharacterized protein</fullName>
    </submittedName>
</protein>
<dbReference type="EMBL" id="MPUH01000134">
    <property type="protein sequence ID" value="OMJ89089.1"/>
    <property type="molecule type" value="Genomic_DNA"/>
</dbReference>